<keyword evidence="2" id="KW-0158">Chromosome</keyword>
<sequence length="741" mass="83260">MFSPCGRAALCPRCRRSSLSRTRPARLSTSRSRPLSWNSDSTAVTTLWMFGTEDLRASYQRRMEMEQKIEEMERMLKEGEQKVNEQGSVRAAGPALCSQEAVAQCETEGARCLSPDSCNSEVPEAEYNVPAHKLPRQDELGRAATVNLQEVQHKQAVSESWSAPSSGVPFTIFESCDAHPSSASVLSAQSIHQTNPMCADAASSSNVPFTIFDESCDLQPHKLPKDLMPPPVRRPLATSRSKAWSTQEHSLIKAEVRRALSTAGTSDDLDGVETLKDDTIVWGCQNKSLTPEPEDTSEFARAAQLASTPFHNRRGDYGQSVQSNTSDVERLPLSEKTPVCEESYRQEQCIKKLSPILEASQEDGRSSTSSVSSVSSASNSTSTFQSKTLPVADHFNMLAQINGVCELSEEPFPAVELTALHRQLLEPMYDLWASRKMQCEAEQLPVMKDQAAVTLGGENFCLKREIALGENTKLYIGAQVDHSAECVKEEVAIKVEFQPVPWDFYISSQLKKRLEDCYETHFLEQSKCYLFKDGCIMLYKHINSFRVEDSKEFINEVIVLVTYNLLDLVAKLHSAQIVHGDLRPDTLLSDDRIFNLPSEMTGSFKLIDFSSSMDLQLCPTMTSRGFPVAQTKHGQPFLAHRTSPYQVDLFGIADVVHLMIFRKHLQLQREESMWKIHEEIPNTFSYKMFFDTFFAKILNTDDGSTASVLQDLSEAMRALFDEQFQKKIGDYLFQLVMQRYV</sequence>
<feature type="region of interest" description="Disordered" evidence="6">
    <location>
        <begin position="360"/>
        <end position="383"/>
    </location>
</feature>
<dbReference type="InterPro" id="IPR015661">
    <property type="entry name" value="Bub1/Mad3"/>
</dbReference>
<dbReference type="InterPro" id="IPR000719">
    <property type="entry name" value="Prot_kinase_dom"/>
</dbReference>
<evidence type="ECO:0000256" key="4">
    <source>
        <dbReference type="ARBA" id="ARBA00023328"/>
    </source>
</evidence>
<dbReference type="GO" id="GO:0005634">
    <property type="term" value="C:nucleus"/>
    <property type="evidence" value="ECO:0007669"/>
    <property type="project" value="TreeGrafter"/>
</dbReference>
<dbReference type="InterPro" id="IPR011009">
    <property type="entry name" value="Kinase-like_dom_sf"/>
</dbReference>
<dbReference type="GO" id="GO:0005524">
    <property type="term" value="F:ATP binding"/>
    <property type="evidence" value="ECO:0007669"/>
    <property type="project" value="InterPro"/>
</dbReference>
<dbReference type="PROSITE" id="PS50011">
    <property type="entry name" value="PROTEIN_KINASE_DOM"/>
    <property type="match status" value="1"/>
</dbReference>
<evidence type="ECO:0000256" key="5">
    <source>
        <dbReference type="SAM" id="Coils"/>
    </source>
</evidence>
<accession>A0A8C5R473</accession>
<reference evidence="8" key="2">
    <citation type="submission" date="2025-09" db="UniProtKB">
        <authorList>
            <consortium name="Ensembl"/>
        </authorList>
    </citation>
    <scope>IDENTIFICATION</scope>
</reference>
<dbReference type="PANTHER" id="PTHR14030">
    <property type="entry name" value="MITOTIC CHECKPOINT SERINE/THREONINE-PROTEIN KINASE BUB1"/>
    <property type="match status" value="1"/>
</dbReference>
<dbReference type="Ensembl" id="ENSLLET00000048849.1">
    <property type="protein sequence ID" value="ENSLLEP00000047001.1"/>
    <property type="gene ID" value="ENSLLEG00000029700.1"/>
</dbReference>
<dbReference type="SUPFAM" id="SSF56112">
    <property type="entry name" value="Protein kinase-like (PK-like)"/>
    <property type="match status" value="1"/>
</dbReference>
<keyword evidence="3" id="KW-0995">Kinetochore</keyword>
<dbReference type="GO" id="GO:0000776">
    <property type="term" value="C:kinetochore"/>
    <property type="evidence" value="ECO:0007669"/>
    <property type="project" value="UniProtKB-KW"/>
</dbReference>
<dbReference type="AlphaFoldDB" id="A0A8C5R473"/>
<evidence type="ECO:0000313" key="8">
    <source>
        <dbReference type="Ensembl" id="ENSLLEP00000047001.1"/>
    </source>
</evidence>
<evidence type="ECO:0000259" key="7">
    <source>
        <dbReference type="PROSITE" id="PS50011"/>
    </source>
</evidence>
<dbReference type="GO" id="GO:0004672">
    <property type="term" value="F:protein kinase activity"/>
    <property type="evidence" value="ECO:0007669"/>
    <property type="project" value="InterPro"/>
</dbReference>
<keyword evidence="4" id="KW-0137">Centromere</keyword>
<protein>
    <recommendedName>
        <fullName evidence="7">Protein kinase domain-containing protein</fullName>
    </recommendedName>
</protein>
<evidence type="ECO:0000256" key="6">
    <source>
        <dbReference type="SAM" id="MobiDB-lite"/>
    </source>
</evidence>
<organism evidence="8 9">
    <name type="scientific">Leptobrachium leishanense</name>
    <name type="common">Leishan spiny toad</name>
    <dbReference type="NCBI Taxonomy" id="445787"/>
    <lineage>
        <taxon>Eukaryota</taxon>
        <taxon>Metazoa</taxon>
        <taxon>Chordata</taxon>
        <taxon>Craniata</taxon>
        <taxon>Vertebrata</taxon>
        <taxon>Euteleostomi</taxon>
        <taxon>Amphibia</taxon>
        <taxon>Batrachia</taxon>
        <taxon>Anura</taxon>
        <taxon>Pelobatoidea</taxon>
        <taxon>Megophryidae</taxon>
        <taxon>Leptobrachium</taxon>
    </lineage>
</organism>
<keyword evidence="5" id="KW-0175">Coiled coil</keyword>
<keyword evidence="9" id="KW-1185">Reference proteome</keyword>
<evidence type="ECO:0000256" key="1">
    <source>
        <dbReference type="ARBA" id="ARBA00004629"/>
    </source>
</evidence>
<dbReference type="Gene3D" id="1.10.510.10">
    <property type="entry name" value="Transferase(Phosphotransferase) domain 1"/>
    <property type="match status" value="1"/>
</dbReference>
<evidence type="ECO:0000256" key="2">
    <source>
        <dbReference type="ARBA" id="ARBA00022454"/>
    </source>
</evidence>
<proteinExistence type="predicted"/>
<feature type="region of interest" description="Disordered" evidence="6">
    <location>
        <begin position="308"/>
        <end position="329"/>
    </location>
</feature>
<feature type="domain" description="Protein kinase" evidence="7">
    <location>
        <begin position="460"/>
        <end position="720"/>
    </location>
</feature>
<dbReference type="PANTHER" id="PTHR14030:SF25">
    <property type="entry name" value="MITOTIC CHECKPOINT SERINE_THREONINE-PROTEIN KINASE BUB1 BETA"/>
    <property type="match status" value="1"/>
</dbReference>
<dbReference type="OrthoDB" id="248495at2759"/>
<evidence type="ECO:0000313" key="9">
    <source>
        <dbReference type="Proteomes" id="UP000694569"/>
    </source>
</evidence>
<dbReference type="GeneTree" id="ENSGT00940000158912"/>
<name>A0A8C5R473_9ANUR</name>
<comment type="subcellular location">
    <subcellularLocation>
        <location evidence="1">Chromosome</location>
        <location evidence="1">Centromere</location>
        <location evidence="1">Kinetochore</location>
    </subcellularLocation>
</comment>
<reference evidence="8" key="1">
    <citation type="submission" date="2025-08" db="UniProtKB">
        <authorList>
            <consortium name="Ensembl"/>
        </authorList>
    </citation>
    <scope>IDENTIFICATION</scope>
</reference>
<dbReference type="GO" id="GO:0051754">
    <property type="term" value="P:meiotic sister chromatid cohesion, centromeric"/>
    <property type="evidence" value="ECO:0007669"/>
    <property type="project" value="TreeGrafter"/>
</dbReference>
<dbReference type="GO" id="GO:0007094">
    <property type="term" value="P:mitotic spindle assembly checkpoint signaling"/>
    <property type="evidence" value="ECO:0007669"/>
    <property type="project" value="InterPro"/>
</dbReference>
<feature type="compositionally biased region" description="Low complexity" evidence="6">
    <location>
        <begin position="366"/>
        <end position="383"/>
    </location>
</feature>
<evidence type="ECO:0000256" key="3">
    <source>
        <dbReference type="ARBA" id="ARBA00022838"/>
    </source>
</evidence>
<feature type="coiled-coil region" evidence="5">
    <location>
        <begin position="55"/>
        <end position="85"/>
    </location>
</feature>
<dbReference type="Proteomes" id="UP000694569">
    <property type="component" value="Unplaced"/>
</dbReference>